<name>A0A0D0BPJ0_9AGAM</name>
<dbReference type="HOGENOM" id="CLU_1074323_0_0_1"/>
<evidence type="ECO:0000256" key="1">
    <source>
        <dbReference type="SAM" id="MobiDB-lite"/>
    </source>
</evidence>
<dbReference type="Proteomes" id="UP000054485">
    <property type="component" value="Unassembled WGS sequence"/>
</dbReference>
<protein>
    <submittedName>
        <fullName evidence="2">Uncharacterized protein</fullName>
    </submittedName>
</protein>
<feature type="compositionally biased region" description="Low complexity" evidence="1">
    <location>
        <begin position="37"/>
        <end position="51"/>
    </location>
</feature>
<evidence type="ECO:0000313" key="2">
    <source>
        <dbReference type="EMBL" id="KIK45053.1"/>
    </source>
</evidence>
<gene>
    <name evidence="2" type="ORF">CY34DRAFT_10637</name>
</gene>
<accession>A0A0D0BPJ0</accession>
<reference evidence="2 3" key="1">
    <citation type="submission" date="2014-04" db="EMBL/GenBank/DDBJ databases">
        <authorList>
            <consortium name="DOE Joint Genome Institute"/>
            <person name="Kuo A."/>
            <person name="Ruytinx J."/>
            <person name="Rineau F."/>
            <person name="Colpaert J."/>
            <person name="Kohler A."/>
            <person name="Nagy L.G."/>
            <person name="Floudas D."/>
            <person name="Copeland A."/>
            <person name="Barry K.W."/>
            <person name="Cichocki N."/>
            <person name="Veneault-Fourrey C."/>
            <person name="LaButti K."/>
            <person name="Lindquist E.A."/>
            <person name="Lipzen A."/>
            <person name="Lundell T."/>
            <person name="Morin E."/>
            <person name="Murat C."/>
            <person name="Sun H."/>
            <person name="Tunlid A."/>
            <person name="Henrissat B."/>
            <person name="Grigoriev I.V."/>
            <person name="Hibbett D.S."/>
            <person name="Martin F."/>
            <person name="Nordberg H.P."/>
            <person name="Cantor M.N."/>
            <person name="Hua S.X."/>
        </authorList>
    </citation>
    <scope>NUCLEOTIDE SEQUENCE [LARGE SCALE GENOMIC DNA]</scope>
    <source>
        <strain evidence="2 3">UH-Slu-Lm8-n1</strain>
    </source>
</reference>
<dbReference type="InParanoid" id="A0A0D0BPJ0"/>
<dbReference type="EMBL" id="KN835179">
    <property type="protein sequence ID" value="KIK45053.1"/>
    <property type="molecule type" value="Genomic_DNA"/>
</dbReference>
<organism evidence="2 3">
    <name type="scientific">Suillus luteus UH-Slu-Lm8-n1</name>
    <dbReference type="NCBI Taxonomy" id="930992"/>
    <lineage>
        <taxon>Eukaryota</taxon>
        <taxon>Fungi</taxon>
        <taxon>Dikarya</taxon>
        <taxon>Basidiomycota</taxon>
        <taxon>Agaricomycotina</taxon>
        <taxon>Agaricomycetes</taxon>
        <taxon>Agaricomycetidae</taxon>
        <taxon>Boletales</taxon>
        <taxon>Suillineae</taxon>
        <taxon>Suillaceae</taxon>
        <taxon>Suillus</taxon>
    </lineage>
</organism>
<reference evidence="3" key="2">
    <citation type="submission" date="2015-01" db="EMBL/GenBank/DDBJ databases">
        <title>Evolutionary Origins and Diversification of the Mycorrhizal Mutualists.</title>
        <authorList>
            <consortium name="DOE Joint Genome Institute"/>
            <consortium name="Mycorrhizal Genomics Consortium"/>
            <person name="Kohler A."/>
            <person name="Kuo A."/>
            <person name="Nagy L.G."/>
            <person name="Floudas D."/>
            <person name="Copeland A."/>
            <person name="Barry K.W."/>
            <person name="Cichocki N."/>
            <person name="Veneault-Fourrey C."/>
            <person name="LaButti K."/>
            <person name="Lindquist E.A."/>
            <person name="Lipzen A."/>
            <person name="Lundell T."/>
            <person name="Morin E."/>
            <person name="Murat C."/>
            <person name="Riley R."/>
            <person name="Ohm R."/>
            <person name="Sun H."/>
            <person name="Tunlid A."/>
            <person name="Henrissat B."/>
            <person name="Grigoriev I.V."/>
            <person name="Hibbett D.S."/>
            <person name="Martin F."/>
        </authorList>
    </citation>
    <scope>NUCLEOTIDE SEQUENCE [LARGE SCALE GENOMIC DNA]</scope>
    <source>
        <strain evidence="3">UH-Slu-Lm8-n1</strain>
    </source>
</reference>
<keyword evidence="3" id="KW-1185">Reference proteome</keyword>
<proteinExistence type="predicted"/>
<evidence type="ECO:0000313" key="3">
    <source>
        <dbReference type="Proteomes" id="UP000054485"/>
    </source>
</evidence>
<dbReference type="AlphaFoldDB" id="A0A0D0BPJ0"/>
<sequence>MTTVACDDGHPTTPLRFSNDNIYPFKFDQSSPPLSPTPGLSESASSTSSGSDAEDHMLPLTPDSKRSYRRARCAPIFHHGSPTTRHSKMKPNRGFHPYSRPPSCFEEEHLGHKLSGRPVNDDESSELMTPTAQDAYLKQIEQLTPDSFRRAVHYKEAVRERKRMRMFTAAWELEETKRLRTFLQTAMGGLETEFVAAEEESRWLLDMIVDRQKLERIEADTKYIAAVYDKDKKCLNRADAELALLKGSVTQRPSPNDEW</sequence>
<feature type="region of interest" description="Disordered" evidence="1">
    <location>
        <begin position="1"/>
        <end position="65"/>
    </location>
</feature>
<dbReference type="OrthoDB" id="2666994at2759"/>